<evidence type="ECO:0000313" key="4">
    <source>
        <dbReference type="EMBL" id="SUN08059.1"/>
    </source>
</evidence>
<dbReference type="InterPro" id="IPR007074">
    <property type="entry name" value="LicD/FKTN/FKRP_NTP_transf"/>
</dbReference>
<reference evidence="5" key="1">
    <citation type="submission" date="2016-12" db="EMBL/GenBank/DDBJ databases">
        <authorList>
            <person name="Gulvik C.A."/>
        </authorList>
    </citation>
    <scope>NUCLEOTIDE SEQUENCE [LARGE SCALE GENOMIC DNA]</scope>
    <source>
        <strain evidence="5">ATCC 51725</strain>
    </source>
</reference>
<dbReference type="PANTHER" id="PTHR43404">
    <property type="entry name" value="LIPOPOLYSACCHARIDE CHOLINEPHOSPHOTRANSFERASE LICD"/>
    <property type="match status" value="1"/>
</dbReference>
<dbReference type="EMBL" id="MSJL01000013">
    <property type="protein sequence ID" value="OLF50055.1"/>
    <property type="molecule type" value="Genomic_DNA"/>
</dbReference>
<dbReference type="GO" id="GO:0009100">
    <property type="term" value="P:glycoprotein metabolic process"/>
    <property type="evidence" value="ECO:0007669"/>
    <property type="project" value="UniProtKB-ARBA"/>
</dbReference>
<evidence type="ECO:0000256" key="1">
    <source>
        <dbReference type="SAM" id="Coils"/>
    </source>
</evidence>
<feature type="domain" description="LicD/FKTN/FKRP nucleotidyltransferase" evidence="2">
    <location>
        <begin position="19"/>
        <end position="221"/>
    </location>
</feature>
<dbReference type="Pfam" id="PF04991">
    <property type="entry name" value="LicD"/>
    <property type="match status" value="1"/>
</dbReference>
<proteinExistence type="predicted"/>
<reference evidence="3" key="2">
    <citation type="submission" date="2016-12" db="EMBL/GenBank/DDBJ databases">
        <authorList>
            <person name="Song W.-J."/>
            <person name="Kurnit D.M."/>
        </authorList>
    </citation>
    <scope>NUCLEOTIDE SEQUENCE [LARGE SCALE GENOMIC DNA]</scope>
    <source>
        <strain evidence="3">ATCC 51725</strain>
    </source>
</reference>
<dbReference type="Proteomes" id="UP000255213">
    <property type="component" value="Unassembled WGS sequence"/>
</dbReference>
<accession>A0A1Q8EE18</accession>
<dbReference type="InterPro" id="IPR052942">
    <property type="entry name" value="LPS_cholinephosphotransferase"/>
</dbReference>
<dbReference type="RefSeq" id="WP_075098942.1">
    <property type="nucleotide sequence ID" value="NZ_MSJL01000013.1"/>
</dbReference>
<dbReference type="OrthoDB" id="9786100at2"/>
<name>A0A1Q8EE18_STRAI</name>
<sequence length="347" mass="40713">MNPIQQKMFHVYEEIKKICEENNLRYFAAGGTKIGAVLWQGIIPWDDDIDLVMPIDDLEKLVDIIQSSESEEIAVFNGLTALHSDILGIKVYDAHSMFTSNNLLNHPDSFTGIFVDIFPLIGAPTGDIYPFIEDIYEVSDTLYRQRLFGTDEAFIFQCIEKMDEILHRYPFEDSDNILNVANPIGEHYSKVEFLDCQSFPFETSHIPISKEYDSHLKKQYGSYTKDWPVEKRHSLHQEFALVDDKKNIEFYKESIKSSPIKNYIEKLWDIKIGLEKSVFDIDDHRKMMEKKYQQLEKSYQQLEHEKEVLAESLRELESRYLSLINSQSWKITKPLRDITNFIQSKRK</sequence>
<reference evidence="4 6" key="3">
    <citation type="submission" date="2018-06" db="EMBL/GenBank/DDBJ databases">
        <authorList>
            <consortium name="Pathogen Informatics"/>
            <person name="Doyle S."/>
        </authorList>
    </citation>
    <scope>NUCLEOTIDE SEQUENCE [LARGE SCALE GENOMIC DNA]</scope>
    <source>
        <strain evidence="4 6">NCTC12957</strain>
    </source>
</reference>
<protein>
    <submittedName>
        <fullName evidence="4">LicD superfamily protein</fullName>
    </submittedName>
</protein>
<evidence type="ECO:0000313" key="5">
    <source>
        <dbReference type="Proteomes" id="UP000186437"/>
    </source>
</evidence>
<dbReference type="PANTHER" id="PTHR43404:SF2">
    <property type="entry name" value="LIPOPOLYSACCHARIDE CHOLINEPHOSPHOTRANSFERASE LICD"/>
    <property type="match status" value="1"/>
</dbReference>
<feature type="coiled-coil region" evidence="1">
    <location>
        <begin position="285"/>
        <end position="319"/>
    </location>
</feature>
<organism evidence="3 5">
    <name type="scientific">Streptococcus acidominimus</name>
    <dbReference type="NCBI Taxonomy" id="1326"/>
    <lineage>
        <taxon>Bacteria</taxon>
        <taxon>Bacillati</taxon>
        <taxon>Bacillota</taxon>
        <taxon>Bacilli</taxon>
        <taxon>Lactobacillales</taxon>
        <taxon>Streptococcaceae</taxon>
        <taxon>Streptococcus</taxon>
    </lineage>
</organism>
<dbReference type="EMBL" id="UHEN01000001">
    <property type="protein sequence ID" value="SUN08059.1"/>
    <property type="molecule type" value="Genomic_DNA"/>
</dbReference>
<evidence type="ECO:0000313" key="6">
    <source>
        <dbReference type="Proteomes" id="UP000255213"/>
    </source>
</evidence>
<gene>
    <name evidence="4" type="primary">wefL</name>
    <name evidence="3" type="ORF">BU200_04010</name>
    <name evidence="4" type="ORF">NCTC12957_01647</name>
</gene>
<dbReference type="AlphaFoldDB" id="A0A1Q8EE18"/>
<keyword evidence="5" id="KW-1185">Reference proteome</keyword>
<keyword evidence="1" id="KW-0175">Coiled coil</keyword>
<evidence type="ECO:0000259" key="2">
    <source>
        <dbReference type="Pfam" id="PF04991"/>
    </source>
</evidence>
<evidence type="ECO:0000313" key="3">
    <source>
        <dbReference type="EMBL" id="OLF50055.1"/>
    </source>
</evidence>
<dbReference type="Proteomes" id="UP000186437">
    <property type="component" value="Unassembled WGS sequence"/>
</dbReference>